<dbReference type="Pfam" id="PF05598">
    <property type="entry name" value="DUF772"/>
    <property type="match status" value="1"/>
</dbReference>
<feature type="coiled-coil region" evidence="1">
    <location>
        <begin position="212"/>
        <end position="239"/>
    </location>
</feature>
<dbReference type="PANTHER" id="PTHR33408:SF2">
    <property type="entry name" value="TRANSPOSASE DDE DOMAIN-CONTAINING PROTEIN"/>
    <property type="match status" value="1"/>
</dbReference>
<feature type="domain" description="Transposase InsH N-terminal" evidence="2">
    <location>
        <begin position="17"/>
        <end position="107"/>
    </location>
</feature>
<reference evidence="5 6" key="1">
    <citation type="submission" date="2014-07" db="EMBL/GenBank/DDBJ databases">
        <title>Methanogenic archaea and the global carbon cycle.</title>
        <authorList>
            <person name="Henriksen J.R."/>
            <person name="Luke J."/>
            <person name="Reinhart S."/>
            <person name="Benedict M.N."/>
            <person name="Youngblut N.D."/>
            <person name="Metcalf M.E."/>
            <person name="Whitaker R.J."/>
            <person name="Metcalf W.W."/>
        </authorList>
    </citation>
    <scope>NUCLEOTIDE SEQUENCE [LARGE SCALE GENOMIC DNA]</scope>
    <source>
        <strain evidence="5 6">Z-7289</strain>
    </source>
</reference>
<dbReference type="AlphaFoldDB" id="A0A0E3WRF5"/>
<evidence type="ECO:0000259" key="2">
    <source>
        <dbReference type="Pfam" id="PF05598"/>
    </source>
</evidence>
<organism evidence="5 6">
    <name type="scientific">Methanosarcina lacustris Z-7289</name>
    <dbReference type="NCBI Taxonomy" id="1434111"/>
    <lineage>
        <taxon>Archaea</taxon>
        <taxon>Methanobacteriati</taxon>
        <taxon>Methanobacteriota</taxon>
        <taxon>Stenosarchaea group</taxon>
        <taxon>Methanomicrobia</taxon>
        <taxon>Methanosarcinales</taxon>
        <taxon>Methanosarcinaceae</taxon>
        <taxon>Methanosarcina</taxon>
    </lineage>
</organism>
<dbReference type="OrthoDB" id="135676at2157"/>
<evidence type="ECO:0000313" key="4">
    <source>
        <dbReference type="EMBL" id="AKB74391.1"/>
    </source>
</evidence>
<sequence>MVFIESSKNEVWTLPPDIRDLIPSDHICYLVEAFVDMMDFNEFEIRCEGPGHPSYHPGILCKILIQSMLDRVRSSRAIARNVRENIVYMHLAEHLQPDFRTISDFRKNNENLITEVFKNTVKAAKDLGVIGLEQLSTDGSIVKASASKNSTVIIDVLEVIGEYVNNELKKGIELDKVEDKNFGSCRGYDQLNKSGKYKVKSVVAKYIKQVNKDKFDNRKKEIEETVKEALNEFEKDSIEKVSLTDQESRFMKNKKGNFELAYNTQITVDHKLGIIVANDVCQDRNDMHQLKPQIELVEENCGLLKEGTRICADSGYCSGENIHYLNEKKLDPYIPEKKEVTKTATENVKVIRFNIGNFEYDEKNDEFICPENQRLKFLCENYEEKKKRKYRIYKGTECKKCEFSKNCTKRKDGIRRLKIANFSKERKELTDKMKTEEAKKIFGQRKQVVEPAIGNYKENLGFRDFFTRGLKSVRNEFNLVCTAVNLRKIWIYLIKMSEIGEKIEINGAFRLKKGIMN</sequence>
<gene>
    <name evidence="4" type="ORF">MSLAZ_1130</name>
    <name evidence="5" type="ORF">MSLAZ_1699</name>
</gene>
<dbReference type="EMBL" id="CP009515">
    <property type="protein sequence ID" value="AKB74391.1"/>
    <property type="molecule type" value="Genomic_DNA"/>
</dbReference>
<feature type="domain" description="Transposase DDE" evidence="3">
    <location>
        <begin position="368"/>
        <end position="490"/>
    </location>
</feature>
<protein>
    <submittedName>
        <fullName evidence="4">Mobile element protein</fullName>
    </submittedName>
</protein>
<dbReference type="HOGENOM" id="CLU_021293_0_1_2"/>
<dbReference type="RefSeq" id="WP_084630395.1">
    <property type="nucleotide sequence ID" value="NZ_CP009515.1"/>
</dbReference>
<evidence type="ECO:0000313" key="5">
    <source>
        <dbReference type="EMBL" id="AKB74960.1"/>
    </source>
</evidence>
<dbReference type="NCBIfam" id="NF033551">
    <property type="entry name" value="transpos_IS1182"/>
    <property type="match status" value="1"/>
</dbReference>
<keyword evidence="6" id="KW-1185">Reference proteome</keyword>
<dbReference type="GeneID" id="32210133"/>
<dbReference type="InterPro" id="IPR047629">
    <property type="entry name" value="IS1182_transpos"/>
</dbReference>
<evidence type="ECO:0000259" key="3">
    <source>
        <dbReference type="Pfam" id="PF13751"/>
    </source>
</evidence>
<evidence type="ECO:0000256" key="1">
    <source>
        <dbReference type="SAM" id="Coils"/>
    </source>
</evidence>
<name>A0A0E3WRF5_9EURY</name>
<dbReference type="Pfam" id="PF13751">
    <property type="entry name" value="DDE_Tnp_1_6"/>
    <property type="match status" value="1"/>
</dbReference>
<dbReference type="InterPro" id="IPR008490">
    <property type="entry name" value="Transposase_InsH_N"/>
</dbReference>
<dbReference type="EMBL" id="CP009515">
    <property type="protein sequence ID" value="AKB74960.1"/>
    <property type="molecule type" value="Genomic_DNA"/>
</dbReference>
<dbReference type="KEGG" id="mls:MSLAZ_1130"/>
<accession>A0A0E3WRF5</accession>
<keyword evidence="1" id="KW-0175">Coiled coil</keyword>
<dbReference type="KEGG" id="mls:MSLAZ_1699"/>
<dbReference type="PATRIC" id="fig|1434111.4.peg.1458"/>
<evidence type="ECO:0000313" key="6">
    <source>
        <dbReference type="Proteomes" id="UP000033072"/>
    </source>
</evidence>
<dbReference type="PANTHER" id="PTHR33408">
    <property type="entry name" value="TRANSPOSASE"/>
    <property type="match status" value="1"/>
</dbReference>
<dbReference type="Proteomes" id="UP000033072">
    <property type="component" value="Chromosome"/>
</dbReference>
<dbReference type="InterPro" id="IPR025668">
    <property type="entry name" value="Tnp_DDE_dom"/>
</dbReference>
<proteinExistence type="predicted"/>